<evidence type="ECO:0000259" key="2">
    <source>
        <dbReference type="SMART" id="SM00382"/>
    </source>
</evidence>
<dbReference type="Proteomes" id="UP000712673">
    <property type="component" value="Unassembled WGS sequence"/>
</dbReference>
<dbReference type="GO" id="GO:0016887">
    <property type="term" value="F:ATP hydrolysis activity"/>
    <property type="evidence" value="ECO:0007669"/>
    <property type="project" value="InterPro"/>
</dbReference>
<dbReference type="InterPro" id="IPR052026">
    <property type="entry name" value="ExeA_AAA_ATPase_DNA-bind"/>
</dbReference>
<evidence type="ECO:0000313" key="4">
    <source>
        <dbReference type="Proteomes" id="UP000712673"/>
    </source>
</evidence>
<dbReference type="Gene3D" id="3.40.50.300">
    <property type="entry name" value="P-loop containing nucleotide triphosphate hydrolases"/>
    <property type="match status" value="1"/>
</dbReference>
<feature type="transmembrane region" description="Helical" evidence="1">
    <location>
        <begin position="300"/>
        <end position="321"/>
    </location>
</feature>
<dbReference type="SUPFAM" id="SSF47090">
    <property type="entry name" value="PGBD-like"/>
    <property type="match status" value="1"/>
</dbReference>
<dbReference type="Pfam" id="PF01471">
    <property type="entry name" value="PG_binding_1"/>
    <property type="match status" value="1"/>
</dbReference>
<dbReference type="InterPro" id="IPR027417">
    <property type="entry name" value="P-loop_NTPase"/>
</dbReference>
<evidence type="ECO:0000313" key="3">
    <source>
        <dbReference type="EMBL" id="MBM3222906.1"/>
    </source>
</evidence>
<dbReference type="InterPro" id="IPR003593">
    <property type="entry name" value="AAA+_ATPase"/>
</dbReference>
<dbReference type="Gene3D" id="1.10.101.10">
    <property type="entry name" value="PGBD-like superfamily/PGBD"/>
    <property type="match status" value="1"/>
</dbReference>
<dbReference type="InterPro" id="IPR036365">
    <property type="entry name" value="PGBD-like_sf"/>
</dbReference>
<organism evidence="3 4">
    <name type="scientific">Tectimicrobiota bacterium</name>
    <dbReference type="NCBI Taxonomy" id="2528274"/>
    <lineage>
        <taxon>Bacteria</taxon>
        <taxon>Pseudomonadati</taxon>
        <taxon>Nitrospinota/Tectimicrobiota group</taxon>
        <taxon>Candidatus Tectimicrobiota</taxon>
    </lineage>
</organism>
<dbReference type="PANTHER" id="PTHR35894:SF1">
    <property type="entry name" value="PHOSPHORIBULOKINASE _ URIDINE KINASE FAMILY"/>
    <property type="match status" value="1"/>
</dbReference>
<dbReference type="Pfam" id="PF13401">
    <property type="entry name" value="AAA_22"/>
    <property type="match status" value="1"/>
</dbReference>
<keyword evidence="1" id="KW-0812">Transmembrane</keyword>
<keyword evidence="1" id="KW-0472">Membrane</keyword>
<proteinExistence type="predicted"/>
<dbReference type="EMBL" id="VGLS01000069">
    <property type="protein sequence ID" value="MBM3222906.1"/>
    <property type="molecule type" value="Genomic_DNA"/>
</dbReference>
<evidence type="ECO:0000256" key="1">
    <source>
        <dbReference type="SAM" id="Phobius"/>
    </source>
</evidence>
<dbReference type="InterPro" id="IPR036366">
    <property type="entry name" value="PGBDSf"/>
</dbReference>
<feature type="domain" description="AAA+ ATPase" evidence="2">
    <location>
        <begin position="63"/>
        <end position="208"/>
    </location>
</feature>
<keyword evidence="1" id="KW-1133">Transmembrane helix</keyword>
<protein>
    <recommendedName>
        <fullName evidence="2">AAA+ ATPase domain-containing protein</fullName>
    </recommendedName>
</protein>
<dbReference type="InterPro" id="IPR049945">
    <property type="entry name" value="AAA_22"/>
</dbReference>
<reference evidence="3" key="1">
    <citation type="submission" date="2019-03" db="EMBL/GenBank/DDBJ databases">
        <title>Lake Tanganyika Metagenome-Assembled Genomes (MAGs).</title>
        <authorList>
            <person name="Tran P."/>
        </authorList>
    </citation>
    <scope>NUCLEOTIDE SEQUENCE</scope>
    <source>
        <strain evidence="3">K_DeepCast_65m_m2_066</strain>
    </source>
</reference>
<comment type="caution">
    <text evidence="3">The sequence shown here is derived from an EMBL/GenBank/DDBJ whole genome shotgun (WGS) entry which is preliminary data.</text>
</comment>
<accession>A0A937VXL2</accession>
<dbReference type="AlphaFoldDB" id="A0A937VXL2"/>
<dbReference type="SMART" id="SM00382">
    <property type="entry name" value="AAA"/>
    <property type="match status" value="1"/>
</dbReference>
<dbReference type="PANTHER" id="PTHR35894">
    <property type="entry name" value="GENERAL SECRETION PATHWAY PROTEIN A-RELATED"/>
    <property type="match status" value="1"/>
</dbReference>
<name>A0A937VXL2_UNCTE</name>
<gene>
    <name evidence="3" type="ORF">FJZ47_03760</name>
</gene>
<sequence length="595" mass="66027">MRGVACLQGCIERHRHKGDTRVYLRFFNLRESPFNLTPDPRFLFLSAQHEEALTHLLYGIYERKGFIEITGEVGTGKTVLCRALLERLDANVATALIFNSYLNKMELLQAITDDFGLHPCDTTSKGYIDALNAYLLGEFTAGRNAVVVIDEAQNLEATVLEQLRMLSNLETERGKLLQIILVGQPELRDKLATSQMRQLEQRIAVRFHIHALTRTETEQYITHRMSVAGASHTVVWSRHALQLIHYHTGGIPRRINLLCDRMLMTAFVRETHRVSAAIVRQSVRDLASPWQPQRPPRRRVTVLGGIALGLVGVLGGSALLFPTVSEQWYARLQAQLLALSQPAASGPALPLPGAPEVAPSVSLPPLAPPASEPDTVLTPLTATPALPPPAPPMEVDIQLVQTLWRTKIQLEERVSQAQLSLGTTWEPLLVPTLRRLGFDVMAWETGLWPLVNVSRPCLIELLPEPTATRPVLVVLVRGLADGAVIYQEPEGLLTIPLQRLRQLWSGQLYLTLETTKARGVPIGFGVTGERVRGLQQTLRELGYFTSLPSGQFDAQTVQAVKRFQRDNQLTVDGRVGRRTLMMLLHIGAEALASST</sequence>
<dbReference type="InterPro" id="IPR002477">
    <property type="entry name" value="Peptidoglycan-bd-like"/>
</dbReference>
<dbReference type="SUPFAM" id="SSF52540">
    <property type="entry name" value="P-loop containing nucleoside triphosphate hydrolases"/>
    <property type="match status" value="1"/>
</dbReference>